<dbReference type="Proteomes" id="UP000298787">
    <property type="component" value="Chromosome 8"/>
</dbReference>
<sequence length="410" mass="45974">MQPSERHLDTKHTSICGGTSKYRKVARRSKRNRFVRLTDNATSGITPEEIDYDSTIRPSAWRGIGGRRRGPSRQQMPKRTRRYHRSGGLTAPSRSEAKTAGPLDTALTQTTINTCALYASLTGYYEVDKKPTAVLTPALIIKIELYPGPHYKIKENKAEHTSLANKNTILPTTPVCGGTSKYRKVARRSKRNRFVRLTDNATSGITPEEIDYDSTIRPSAWRGIGGRRRGPSRQQMPKRTRRYHRSGGLTAPSRSEAKTAGPLDTALTQTTINTCALYASLTGYYEVHTSRTDTMSFVSDVNNIRAHPAAGFITYLTQGYCKELASAVDSVTFRRSQCWTNLSIEARREAVIRALILYLGEKEEDLFEDCWTLAHPEQTASFSSESHKHADRFVVLLYAFFPGLDEGTQR</sequence>
<reference evidence="2 3" key="1">
    <citation type="submission" date="2019-01" db="EMBL/GenBank/DDBJ databases">
        <title>Genome Assembly of Collichthys lucidus.</title>
        <authorList>
            <person name="Cai M."/>
            <person name="Xiao S."/>
        </authorList>
    </citation>
    <scope>NUCLEOTIDE SEQUENCE [LARGE SCALE GENOMIC DNA]</scope>
    <source>
        <strain evidence="2">JT15FE1705JMU</strain>
        <tissue evidence="2">Muscle</tissue>
    </source>
</reference>
<feature type="region of interest" description="Disordered" evidence="1">
    <location>
        <begin position="1"/>
        <end position="24"/>
    </location>
</feature>
<dbReference type="EMBL" id="CM014085">
    <property type="protein sequence ID" value="TKS74688.1"/>
    <property type="molecule type" value="Genomic_DNA"/>
</dbReference>
<evidence type="ECO:0000313" key="3">
    <source>
        <dbReference type="Proteomes" id="UP000298787"/>
    </source>
</evidence>
<feature type="compositionally biased region" description="Basic residues" evidence="1">
    <location>
        <begin position="65"/>
        <end position="85"/>
    </location>
</feature>
<feature type="region of interest" description="Disordered" evidence="1">
    <location>
        <begin position="61"/>
        <end position="102"/>
    </location>
</feature>
<evidence type="ECO:0000313" key="2">
    <source>
        <dbReference type="EMBL" id="TKS74688.1"/>
    </source>
</evidence>
<feature type="region of interest" description="Disordered" evidence="1">
    <location>
        <begin position="221"/>
        <end position="262"/>
    </location>
</feature>
<feature type="compositionally biased region" description="Basic residues" evidence="1">
    <location>
        <begin position="225"/>
        <end position="245"/>
    </location>
</feature>
<accession>A0A4U5UK30</accession>
<feature type="compositionally biased region" description="Basic and acidic residues" evidence="1">
    <location>
        <begin position="1"/>
        <end position="12"/>
    </location>
</feature>
<name>A0A4U5UK30_COLLU</name>
<dbReference type="AlphaFoldDB" id="A0A4U5UK30"/>
<evidence type="ECO:0000256" key="1">
    <source>
        <dbReference type="SAM" id="MobiDB-lite"/>
    </source>
</evidence>
<protein>
    <submittedName>
        <fullName evidence="2">Uncharacterized protein</fullName>
    </submittedName>
</protein>
<organism evidence="2 3">
    <name type="scientific">Collichthys lucidus</name>
    <name type="common">Big head croaker</name>
    <name type="synonym">Sciaena lucida</name>
    <dbReference type="NCBI Taxonomy" id="240159"/>
    <lineage>
        <taxon>Eukaryota</taxon>
        <taxon>Metazoa</taxon>
        <taxon>Chordata</taxon>
        <taxon>Craniata</taxon>
        <taxon>Vertebrata</taxon>
        <taxon>Euteleostomi</taxon>
        <taxon>Actinopterygii</taxon>
        <taxon>Neopterygii</taxon>
        <taxon>Teleostei</taxon>
        <taxon>Neoteleostei</taxon>
        <taxon>Acanthomorphata</taxon>
        <taxon>Eupercaria</taxon>
        <taxon>Sciaenidae</taxon>
        <taxon>Collichthys</taxon>
    </lineage>
</organism>
<gene>
    <name evidence="2" type="ORF">D9C73_008771</name>
</gene>
<proteinExistence type="predicted"/>
<keyword evidence="3" id="KW-1185">Reference proteome</keyword>